<keyword evidence="4" id="KW-0949">S-adenosyl-L-methionine</keyword>
<dbReference type="EMBL" id="AP021881">
    <property type="protein sequence ID" value="BBP00901.1"/>
    <property type="molecule type" value="Genomic_DNA"/>
</dbReference>
<reference evidence="8" key="1">
    <citation type="submission" date="2019-11" db="EMBL/GenBank/DDBJ databases">
        <title>Isolation and characterization of a novel species in the genus Sulfuriferula.</title>
        <authorList>
            <person name="Mochizuki J."/>
            <person name="Kojima H."/>
            <person name="Fukui M."/>
        </authorList>
    </citation>
    <scope>NUCLEOTIDE SEQUENCE [LARGE SCALE GENOMIC DNA]</scope>
    <source>
        <strain evidence="8">SGTM</strain>
    </source>
</reference>
<organism evidence="7 8">
    <name type="scientific">Sulfuriferula nivalis</name>
    <dbReference type="NCBI Taxonomy" id="2675298"/>
    <lineage>
        <taxon>Bacteria</taxon>
        <taxon>Pseudomonadati</taxon>
        <taxon>Pseudomonadota</taxon>
        <taxon>Betaproteobacteria</taxon>
        <taxon>Nitrosomonadales</taxon>
        <taxon>Sulfuricellaceae</taxon>
        <taxon>Sulfuriferula</taxon>
    </lineage>
</organism>
<gene>
    <name evidence="7" type="ORF">SFSGTM_16090</name>
</gene>
<dbReference type="InterPro" id="IPR003333">
    <property type="entry name" value="CMAS"/>
</dbReference>
<evidence type="ECO:0000256" key="5">
    <source>
        <dbReference type="ARBA" id="ARBA00023098"/>
    </source>
</evidence>
<evidence type="ECO:0000256" key="6">
    <source>
        <dbReference type="PIRSR" id="PIRSR003085-1"/>
    </source>
</evidence>
<feature type="active site" evidence="6">
    <location>
        <position position="386"/>
    </location>
</feature>
<comment type="similarity">
    <text evidence="1">Belongs to the CFA/CMAS family.</text>
</comment>
<keyword evidence="8" id="KW-1185">Reference proteome</keyword>
<keyword evidence="5" id="KW-0443">Lipid metabolism</keyword>
<dbReference type="SUPFAM" id="SSF53335">
    <property type="entry name" value="S-adenosyl-L-methionine-dependent methyltransferases"/>
    <property type="match status" value="1"/>
</dbReference>
<dbReference type="AlphaFoldDB" id="A0A809RPY1"/>
<dbReference type="Gene3D" id="3.40.50.150">
    <property type="entry name" value="Vaccinia Virus protein VP39"/>
    <property type="match status" value="1"/>
</dbReference>
<proteinExistence type="inferred from homology"/>
<keyword evidence="3" id="KW-0808">Transferase</keyword>
<evidence type="ECO:0000313" key="8">
    <source>
        <dbReference type="Proteomes" id="UP000463939"/>
    </source>
</evidence>
<evidence type="ECO:0000256" key="1">
    <source>
        <dbReference type="ARBA" id="ARBA00010815"/>
    </source>
</evidence>
<evidence type="ECO:0000256" key="4">
    <source>
        <dbReference type="ARBA" id="ARBA00022691"/>
    </source>
</evidence>
<dbReference type="Proteomes" id="UP000463939">
    <property type="component" value="Chromosome"/>
</dbReference>
<dbReference type="InterPro" id="IPR050723">
    <property type="entry name" value="CFA/CMAS"/>
</dbReference>
<name>A0A809RPY1_9PROT</name>
<dbReference type="GO" id="GO:0008610">
    <property type="term" value="P:lipid biosynthetic process"/>
    <property type="evidence" value="ECO:0007669"/>
    <property type="project" value="InterPro"/>
</dbReference>
<dbReference type="CDD" id="cd02440">
    <property type="entry name" value="AdoMet_MTases"/>
    <property type="match status" value="1"/>
</dbReference>
<dbReference type="PANTHER" id="PTHR43667:SF2">
    <property type="entry name" value="FATTY ACID C-METHYL TRANSFERASE"/>
    <property type="match status" value="1"/>
</dbReference>
<dbReference type="GO" id="GO:0032259">
    <property type="term" value="P:methylation"/>
    <property type="evidence" value="ECO:0007669"/>
    <property type="project" value="UniProtKB-KW"/>
</dbReference>
<dbReference type="KEGG" id="sniv:SFSGTM_16090"/>
<evidence type="ECO:0000256" key="3">
    <source>
        <dbReference type="ARBA" id="ARBA00022679"/>
    </source>
</evidence>
<dbReference type="InterPro" id="IPR029063">
    <property type="entry name" value="SAM-dependent_MTases_sf"/>
</dbReference>
<dbReference type="PANTHER" id="PTHR43667">
    <property type="entry name" value="CYCLOPROPANE-FATTY-ACYL-PHOSPHOLIPID SYNTHASE"/>
    <property type="match status" value="1"/>
</dbReference>
<accession>A0A809RPY1</accession>
<protein>
    <submittedName>
        <fullName evidence="7">Cyclopropane-fatty-acyl-phospholipid synthase</fullName>
    </submittedName>
</protein>
<dbReference type="PIRSF" id="PIRSF003085">
    <property type="entry name" value="CMAS"/>
    <property type="match status" value="1"/>
</dbReference>
<dbReference type="GO" id="GO:0008168">
    <property type="term" value="F:methyltransferase activity"/>
    <property type="evidence" value="ECO:0007669"/>
    <property type="project" value="UniProtKB-KW"/>
</dbReference>
<keyword evidence="2" id="KW-0489">Methyltransferase</keyword>
<dbReference type="RefSeq" id="WP_162084747.1">
    <property type="nucleotide sequence ID" value="NZ_AP021881.1"/>
</dbReference>
<dbReference type="Pfam" id="PF02353">
    <property type="entry name" value="CMAS"/>
    <property type="match status" value="1"/>
</dbReference>
<evidence type="ECO:0000256" key="2">
    <source>
        <dbReference type="ARBA" id="ARBA00022603"/>
    </source>
</evidence>
<evidence type="ECO:0000313" key="7">
    <source>
        <dbReference type="EMBL" id="BBP00901.1"/>
    </source>
</evidence>
<sequence>MSSPSISLIPPKIDKLPRAGRIFVKLLTGIQTGYLTLHAPEGWHMSFGDPHHSLHANLHIYDWDVCNEILASSDIGLGETYIAGRWFSHDIPALIAIAIHNRDSLAKVMRGSLLSLLAYQIKHKLRTNTKSGSRKNILAHYDLGNDFYQLWLDPSMTYSAALFENDSQRSLIDAQQAKYQRIFDQLECKASQSILEIGCGWGGFAEMAANNNCVVHGVTLSPSQLGFALNRTAHYHETVRPNLSLTDYRDIQGQYDHIVSIEMFEAVGERYWTSYFKTVKRLLRPDGSAVIQTITIDDALFSSYRRSTDFIQQYVFPGGMLPSISLFKKLAMKSGLKVIDAYPFGQDYAETLKRWRVQFHQTWEQAQKLGFDQRFYRLWDFYLAYCEAGFTAGSTNVYQIKLIHADQ</sequence>